<proteinExistence type="predicted"/>
<keyword evidence="2" id="KW-1185">Reference proteome</keyword>
<comment type="caution">
    <text evidence="1">The sequence shown here is derived from an EMBL/GenBank/DDBJ whole genome shotgun (WGS) entry which is preliminary data.</text>
</comment>
<protein>
    <submittedName>
        <fullName evidence="1">Uncharacterized protein</fullName>
    </submittedName>
</protein>
<dbReference type="Proteomes" id="UP000290289">
    <property type="component" value="Chromosome 1"/>
</dbReference>
<sequence>MQRSVLFAVVLAVRNSKNMRFRAIHYRHCLFLRYFFQQLFTGVGATLASSGVGTTLQNNPLNDTQLLVSKPTPFDANQRYSCLHRDGLVSRREKSMTH</sequence>
<reference evidence="1 2" key="1">
    <citation type="submission" date="2018-10" db="EMBL/GenBank/DDBJ databases">
        <title>A high-quality apple genome assembly.</title>
        <authorList>
            <person name="Hu J."/>
        </authorList>
    </citation>
    <scope>NUCLEOTIDE SEQUENCE [LARGE SCALE GENOMIC DNA]</scope>
    <source>
        <strain evidence="2">cv. HFTH1</strain>
        <tissue evidence="1">Young leaf</tissue>
    </source>
</reference>
<evidence type="ECO:0000313" key="2">
    <source>
        <dbReference type="Proteomes" id="UP000290289"/>
    </source>
</evidence>
<dbReference type="EMBL" id="RDQH01000327">
    <property type="protein sequence ID" value="RXI08198.1"/>
    <property type="molecule type" value="Genomic_DNA"/>
</dbReference>
<gene>
    <name evidence="1" type="ORF">DVH24_022342</name>
</gene>
<dbReference type="AlphaFoldDB" id="A0A498KKE3"/>
<name>A0A498KKE3_MALDO</name>
<organism evidence="1 2">
    <name type="scientific">Malus domestica</name>
    <name type="common">Apple</name>
    <name type="synonym">Pyrus malus</name>
    <dbReference type="NCBI Taxonomy" id="3750"/>
    <lineage>
        <taxon>Eukaryota</taxon>
        <taxon>Viridiplantae</taxon>
        <taxon>Streptophyta</taxon>
        <taxon>Embryophyta</taxon>
        <taxon>Tracheophyta</taxon>
        <taxon>Spermatophyta</taxon>
        <taxon>Magnoliopsida</taxon>
        <taxon>eudicotyledons</taxon>
        <taxon>Gunneridae</taxon>
        <taxon>Pentapetalae</taxon>
        <taxon>rosids</taxon>
        <taxon>fabids</taxon>
        <taxon>Rosales</taxon>
        <taxon>Rosaceae</taxon>
        <taxon>Amygdaloideae</taxon>
        <taxon>Maleae</taxon>
        <taxon>Malus</taxon>
    </lineage>
</organism>
<accession>A0A498KKE3</accession>
<evidence type="ECO:0000313" key="1">
    <source>
        <dbReference type="EMBL" id="RXI08198.1"/>
    </source>
</evidence>